<organism evidence="1">
    <name type="scientific">Escherichia phage fEgEco12</name>
    <dbReference type="NCBI Taxonomy" id="3158837"/>
    <lineage>
        <taxon>Viruses</taxon>
        <taxon>Duplodnaviria</taxon>
        <taxon>Heunggongvirae</taxon>
        <taxon>Uroviricota</taxon>
        <taxon>Caudoviricetes</taxon>
    </lineage>
</organism>
<name>A0AAU7PH18_9CAUD</name>
<proteinExistence type="predicted"/>
<sequence>MTKAELIVQTLRLLRDLDIPRTDVKLEDIYIESLSEDYTDTVMMLNDVLYRIDSISRLGSTLKVNMERVDKLYVHIYSLPISILNYR</sequence>
<reference evidence="1" key="1">
    <citation type="submission" date="2024-05" db="EMBL/GenBank/DDBJ databases">
        <authorList>
            <person name="Badawy S."/>
            <person name="Skurnik M."/>
        </authorList>
    </citation>
    <scope>NUCLEOTIDE SEQUENCE</scope>
</reference>
<dbReference type="EMBL" id="PP777464">
    <property type="protein sequence ID" value="XBS49255.1"/>
    <property type="molecule type" value="Genomic_DNA"/>
</dbReference>
<protein>
    <submittedName>
        <fullName evidence="1">Uncharacterized protein</fullName>
    </submittedName>
</protein>
<accession>A0AAU7PH18</accession>
<evidence type="ECO:0000313" key="1">
    <source>
        <dbReference type="EMBL" id="XBS49255.1"/>
    </source>
</evidence>